<evidence type="ECO:0000313" key="2">
    <source>
        <dbReference type="Proteomes" id="UP001314205"/>
    </source>
</evidence>
<name>A0AAV1LHM0_9NEOP</name>
<evidence type="ECO:0000313" key="1">
    <source>
        <dbReference type="EMBL" id="CAK1594893.1"/>
    </source>
</evidence>
<dbReference type="AlphaFoldDB" id="A0AAV1LHM0"/>
<reference evidence="1 2" key="1">
    <citation type="submission" date="2023-11" db="EMBL/GenBank/DDBJ databases">
        <authorList>
            <person name="Hedman E."/>
            <person name="Englund M."/>
            <person name="Stromberg M."/>
            <person name="Nyberg Akerstrom W."/>
            <person name="Nylinder S."/>
            <person name="Jareborg N."/>
            <person name="Kallberg Y."/>
            <person name="Kronander E."/>
        </authorList>
    </citation>
    <scope>NUCLEOTIDE SEQUENCE [LARGE SCALE GENOMIC DNA]</scope>
</reference>
<organism evidence="1 2">
    <name type="scientific">Parnassius mnemosyne</name>
    <name type="common">clouded apollo</name>
    <dbReference type="NCBI Taxonomy" id="213953"/>
    <lineage>
        <taxon>Eukaryota</taxon>
        <taxon>Metazoa</taxon>
        <taxon>Ecdysozoa</taxon>
        <taxon>Arthropoda</taxon>
        <taxon>Hexapoda</taxon>
        <taxon>Insecta</taxon>
        <taxon>Pterygota</taxon>
        <taxon>Neoptera</taxon>
        <taxon>Endopterygota</taxon>
        <taxon>Lepidoptera</taxon>
        <taxon>Glossata</taxon>
        <taxon>Ditrysia</taxon>
        <taxon>Papilionoidea</taxon>
        <taxon>Papilionidae</taxon>
        <taxon>Parnassiinae</taxon>
        <taxon>Parnassini</taxon>
        <taxon>Parnassius</taxon>
        <taxon>Driopa</taxon>
    </lineage>
</organism>
<sequence>MKCYEKIDKTISKAALQKITQHLWYLTDKVSILSLFDDDVDQETKVKMVQNLTKEEEITHGIPSEELCGPLLKKKHLLPPCSTALKLKTVFYMNVLLCGQIMLRFKKPGKKFRH</sequence>
<gene>
    <name evidence="1" type="ORF">PARMNEM_LOCUS14459</name>
</gene>
<proteinExistence type="predicted"/>
<protein>
    <submittedName>
        <fullName evidence="1">Uncharacterized protein</fullName>
    </submittedName>
</protein>
<keyword evidence="2" id="KW-1185">Reference proteome</keyword>
<dbReference type="EMBL" id="CAVLGL010000091">
    <property type="protein sequence ID" value="CAK1594893.1"/>
    <property type="molecule type" value="Genomic_DNA"/>
</dbReference>
<accession>A0AAV1LHM0</accession>
<dbReference type="Proteomes" id="UP001314205">
    <property type="component" value="Unassembled WGS sequence"/>
</dbReference>
<comment type="caution">
    <text evidence="1">The sequence shown here is derived from an EMBL/GenBank/DDBJ whole genome shotgun (WGS) entry which is preliminary data.</text>
</comment>